<organism evidence="9 10">
    <name type="scientific">Streptomyces flavidovirens</name>
    <dbReference type="NCBI Taxonomy" id="67298"/>
    <lineage>
        <taxon>Bacteria</taxon>
        <taxon>Bacillati</taxon>
        <taxon>Actinomycetota</taxon>
        <taxon>Actinomycetes</taxon>
        <taxon>Kitasatosporales</taxon>
        <taxon>Streptomycetaceae</taxon>
        <taxon>Streptomyces</taxon>
    </lineage>
</organism>
<proteinExistence type="predicted"/>
<evidence type="ECO:0000313" key="10">
    <source>
        <dbReference type="Proteomes" id="UP001601976"/>
    </source>
</evidence>
<dbReference type="EC" id="4.1.1.97" evidence="3"/>
<dbReference type="GO" id="GO:0051997">
    <property type="term" value="F:2-oxo-4-hydroxy-4-carboxy-5-ureidoimidazoline decarboxylase activity"/>
    <property type="evidence" value="ECO:0007669"/>
    <property type="project" value="UniProtKB-EC"/>
</dbReference>
<dbReference type="PANTHER" id="PTHR43466">
    <property type="entry name" value="2-OXO-4-HYDROXY-4-CARBOXY-5-UREIDOIMIDAZOLINE DECARBOXYLASE-RELATED"/>
    <property type="match status" value="1"/>
</dbReference>
<dbReference type="InterPro" id="IPR018020">
    <property type="entry name" value="OHCU_decarboxylase"/>
</dbReference>
<reference evidence="9 10" key="1">
    <citation type="submission" date="2024-10" db="EMBL/GenBank/DDBJ databases">
        <title>The Natural Products Discovery Center: Release of the First 8490 Sequenced Strains for Exploring Actinobacteria Biosynthetic Diversity.</title>
        <authorList>
            <person name="Kalkreuter E."/>
            <person name="Kautsar S.A."/>
            <person name="Yang D."/>
            <person name="Bader C.D."/>
            <person name="Teijaro C.N."/>
            <person name="Fluegel L."/>
            <person name="Davis C.M."/>
            <person name="Simpson J.R."/>
            <person name="Lauterbach L."/>
            <person name="Steele A.D."/>
            <person name="Gui C."/>
            <person name="Meng S."/>
            <person name="Li G."/>
            <person name="Viehrig K."/>
            <person name="Ye F."/>
            <person name="Su P."/>
            <person name="Kiefer A.F."/>
            <person name="Nichols A."/>
            <person name="Cepeda A.J."/>
            <person name="Yan W."/>
            <person name="Fan B."/>
            <person name="Jiang Y."/>
            <person name="Adhikari A."/>
            <person name="Zheng C.-J."/>
            <person name="Schuster L."/>
            <person name="Cowan T.M."/>
            <person name="Smanski M.J."/>
            <person name="Chevrette M.G."/>
            <person name="De Carvalho L.P.S."/>
            <person name="Shen B."/>
        </authorList>
    </citation>
    <scope>NUCLEOTIDE SEQUENCE [LARGE SCALE GENOMIC DNA]</scope>
    <source>
        <strain evidence="9 10">NPDC003029</strain>
    </source>
</reference>
<comment type="pathway">
    <text evidence="2">Purine metabolism; urate degradation; (S)-allantoin from urate: step 3/3.</text>
</comment>
<dbReference type="Proteomes" id="UP001601976">
    <property type="component" value="Unassembled WGS sequence"/>
</dbReference>
<feature type="domain" description="Oxo-4-hydroxy-4-carboxy-5-ureidoimidazoline decarboxylase" evidence="8">
    <location>
        <begin position="72"/>
        <end position="129"/>
    </location>
</feature>
<evidence type="ECO:0000256" key="7">
    <source>
        <dbReference type="SAM" id="MobiDB-lite"/>
    </source>
</evidence>
<dbReference type="InterPro" id="IPR036778">
    <property type="entry name" value="OHCU_decarboxylase_sf"/>
</dbReference>
<evidence type="ECO:0000256" key="6">
    <source>
        <dbReference type="ARBA" id="ARBA00023239"/>
    </source>
</evidence>
<evidence type="ECO:0000256" key="5">
    <source>
        <dbReference type="ARBA" id="ARBA00022793"/>
    </source>
</evidence>
<evidence type="ECO:0000313" key="9">
    <source>
        <dbReference type="EMBL" id="MFF3341760.1"/>
    </source>
</evidence>
<gene>
    <name evidence="9" type="ORF">ACFYWW_24040</name>
</gene>
<feature type="region of interest" description="Disordered" evidence="7">
    <location>
        <begin position="1"/>
        <end position="61"/>
    </location>
</feature>
<comment type="caution">
    <text evidence="9">The sequence shown here is derived from an EMBL/GenBank/DDBJ whole genome shotgun (WGS) entry which is preliminary data.</text>
</comment>
<keyword evidence="10" id="KW-1185">Reference proteome</keyword>
<feature type="domain" description="Oxo-4-hydroxy-4-carboxy-5-ureidoimidazoline decarboxylase" evidence="8">
    <location>
        <begin position="142"/>
        <end position="211"/>
    </location>
</feature>
<dbReference type="RefSeq" id="WP_387896730.1">
    <property type="nucleotide sequence ID" value="NZ_JBIAPK010000007.1"/>
</dbReference>
<dbReference type="Pfam" id="PF09349">
    <property type="entry name" value="OHCU_decarbox"/>
    <property type="match status" value="2"/>
</dbReference>
<protein>
    <recommendedName>
        <fullName evidence="3">2-oxo-4-hydroxy-4-carboxy-5-ureidoimidazoline decarboxylase</fullName>
        <ecNumber evidence="3">4.1.1.97</ecNumber>
    </recommendedName>
</protein>
<keyword evidence="6 9" id="KW-0456">Lyase</keyword>
<accession>A0ABW6RJN6</accession>
<evidence type="ECO:0000256" key="2">
    <source>
        <dbReference type="ARBA" id="ARBA00004754"/>
    </source>
</evidence>
<evidence type="ECO:0000256" key="4">
    <source>
        <dbReference type="ARBA" id="ARBA00022631"/>
    </source>
</evidence>
<evidence type="ECO:0000256" key="1">
    <source>
        <dbReference type="ARBA" id="ARBA00001163"/>
    </source>
</evidence>
<evidence type="ECO:0000256" key="3">
    <source>
        <dbReference type="ARBA" id="ARBA00012257"/>
    </source>
</evidence>
<name>A0ABW6RJN6_9ACTN</name>
<dbReference type="SUPFAM" id="SSF158694">
    <property type="entry name" value="UraD-Like"/>
    <property type="match status" value="1"/>
</dbReference>
<dbReference type="NCBIfam" id="NF010372">
    <property type="entry name" value="PRK13798.1"/>
    <property type="match status" value="1"/>
</dbReference>
<evidence type="ECO:0000259" key="8">
    <source>
        <dbReference type="Pfam" id="PF09349"/>
    </source>
</evidence>
<dbReference type="EMBL" id="JBIAPK010000007">
    <property type="protein sequence ID" value="MFF3341760.1"/>
    <property type="molecule type" value="Genomic_DNA"/>
</dbReference>
<feature type="region of interest" description="Disordered" evidence="7">
    <location>
        <begin position="222"/>
        <end position="246"/>
    </location>
</feature>
<comment type="catalytic activity">
    <reaction evidence="1">
        <text>5-hydroxy-2-oxo-4-ureido-2,5-dihydro-1H-imidazole-5-carboxylate + H(+) = (S)-allantoin + CO2</text>
        <dbReference type="Rhea" id="RHEA:26301"/>
        <dbReference type="ChEBI" id="CHEBI:15378"/>
        <dbReference type="ChEBI" id="CHEBI:15678"/>
        <dbReference type="ChEBI" id="CHEBI:16526"/>
        <dbReference type="ChEBI" id="CHEBI:58639"/>
        <dbReference type="EC" id="4.1.1.97"/>
    </reaction>
</comment>
<dbReference type="PANTHER" id="PTHR43466:SF1">
    <property type="entry name" value="2-OXO-4-HYDROXY-4-CARBOXY-5-UREIDOIMIDAZOLINE DECARBOXYLASE-RELATED"/>
    <property type="match status" value="1"/>
</dbReference>
<keyword evidence="5" id="KW-0210">Decarboxylase</keyword>
<keyword evidence="4" id="KW-0659">Purine metabolism</keyword>
<sequence>MSNLSRSSEIRASVGQSSQSIASVAPQPPHPSRPSHSEELTLSSESPGRAAIPAQSRRPVTTATAAGLDRFNAAPADAAETALLACCDSLRWARRIVGHRPYPDLDALLAAADEAAYDLSRDEIADALTGESFAGPAEGAPAVAHTALRAAHAAYESSFGHAFVICLDGFPPEEHLDQVLAGIRSRLGNEAEKEQAVAADELRRLARGRLAHLISDPRKAGAFTTRGDLAGHTGRADRPDSPSVAV</sequence>
<dbReference type="Gene3D" id="1.10.3330.10">
    <property type="entry name" value="Oxo-4-hydroxy-4-carboxy-5-ureidoimidazoline decarboxylase"/>
    <property type="match status" value="2"/>
</dbReference>